<dbReference type="InterPro" id="IPR029058">
    <property type="entry name" value="AB_hydrolase_fold"/>
</dbReference>
<dbReference type="Proteomes" id="UP000016743">
    <property type="component" value="Chromosome"/>
</dbReference>
<sequence>MSFLQTPYGRLAYTDHGGAGTPVLALHGFLLGQKMFDHQVQRLSEFRWITVDSFGHGAADDGCEGFTFWYLARYANEILRVLDVEKAFWAGMSQGGFIGLRGALAYPESVQGLILISTETRAASPESFQNYYRTSKAWSSSGPSSNLLDQIAANLFDGYREYWGEWQDLWRSLPWQRLDNAAQCVLERDDLTPRLGDISCPALVVVGEEDHDIAPDIQYELSDKLPGSRAPFVVPGGTHAVNVTHPEAVNERIREYIGENR</sequence>
<dbReference type="Gene3D" id="3.40.50.1820">
    <property type="entry name" value="alpha/beta hydrolase"/>
    <property type="match status" value="1"/>
</dbReference>
<keyword evidence="3" id="KW-1185">Reference proteome</keyword>
<accession>U3P979</accession>
<evidence type="ECO:0000313" key="2">
    <source>
        <dbReference type="EMBL" id="AGW41452.1"/>
    </source>
</evidence>
<dbReference type="HOGENOM" id="CLU_020336_50_4_11"/>
<dbReference type="InterPro" id="IPR050266">
    <property type="entry name" value="AB_hydrolase_sf"/>
</dbReference>
<dbReference type="GO" id="GO:0003824">
    <property type="term" value="F:catalytic activity"/>
    <property type="evidence" value="ECO:0007669"/>
    <property type="project" value="UniProtKB-ARBA"/>
</dbReference>
<dbReference type="eggNOG" id="COG0596">
    <property type="taxonomic scope" value="Bacteria"/>
</dbReference>
<gene>
    <name evidence="2" type="ORF">O159_13860</name>
</gene>
<dbReference type="OrthoDB" id="9785847at2"/>
<proteinExistence type="predicted"/>
<dbReference type="SUPFAM" id="SSF53474">
    <property type="entry name" value="alpha/beta-Hydrolases"/>
    <property type="match status" value="1"/>
</dbReference>
<dbReference type="PRINTS" id="PR00111">
    <property type="entry name" value="ABHYDROLASE"/>
</dbReference>
<dbReference type="Pfam" id="PF00561">
    <property type="entry name" value="Abhydrolase_1"/>
    <property type="match status" value="1"/>
</dbReference>
<feature type="domain" description="AB hydrolase-1" evidence="1">
    <location>
        <begin position="22"/>
        <end position="246"/>
    </location>
</feature>
<dbReference type="PATRIC" id="fig|1389489.3.peg.1332"/>
<dbReference type="PANTHER" id="PTHR43798">
    <property type="entry name" value="MONOACYLGLYCEROL LIPASE"/>
    <property type="match status" value="1"/>
</dbReference>
<dbReference type="KEGG" id="lxy:O159_13860"/>
<evidence type="ECO:0000313" key="3">
    <source>
        <dbReference type="Proteomes" id="UP000016743"/>
    </source>
</evidence>
<organism evidence="2 3">
    <name type="scientific">Leifsonia xyli subsp. cynodontis DSM 46306</name>
    <dbReference type="NCBI Taxonomy" id="1389489"/>
    <lineage>
        <taxon>Bacteria</taxon>
        <taxon>Bacillati</taxon>
        <taxon>Actinomycetota</taxon>
        <taxon>Actinomycetes</taxon>
        <taxon>Micrococcales</taxon>
        <taxon>Microbacteriaceae</taxon>
        <taxon>Leifsonia</taxon>
    </lineage>
</organism>
<name>U3P979_LEIXC</name>
<protein>
    <recommendedName>
        <fullName evidence="1">AB hydrolase-1 domain-containing protein</fullName>
    </recommendedName>
</protein>
<dbReference type="RefSeq" id="WP_021754903.1">
    <property type="nucleotide sequence ID" value="NC_022438.1"/>
</dbReference>
<dbReference type="InterPro" id="IPR000073">
    <property type="entry name" value="AB_hydrolase_1"/>
</dbReference>
<reference evidence="2 3" key="1">
    <citation type="journal article" date="2013" name="Genome Announc.">
        <title>Complete Genome Sequence of Leifsonia xyli subsp. cynodontis Strain DSM46306, a Gram-Positive Bacterial Pathogen of Grasses.</title>
        <authorList>
            <person name="Monteiro-Vitorello C.B."/>
            <person name="Zerillo M.M."/>
            <person name="Van Sluys M.A."/>
            <person name="Camargo L.E."/>
            <person name="Kitajima J.P."/>
        </authorList>
    </citation>
    <scope>NUCLEOTIDE SEQUENCE [LARGE SCALE GENOMIC DNA]</scope>
    <source>
        <strain evidence="2 3">DSM 46306</strain>
    </source>
</reference>
<dbReference type="AlphaFoldDB" id="U3P979"/>
<dbReference type="EMBL" id="CP006734">
    <property type="protein sequence ID" value="AGW41452.1"/>
    <property type="molecule type" value="Genomic_DNA"/>
</dbReference>
<evidence type="ECO:0000259" key="1">
    <source>
        <dbReference type="Pfam" id="PF00561"/>
    </source>
</evidence>
<dbReference type="STRING" id="1389489.O159_13860"/>